<sequence>MNANPDRPSEQRPAPAPPTPAAGFAIPQHQPKDGRQGVPVPSRVRVHHLRAMKERGEPLTMLTAYDTVTARIFDEAGIDLLLVGDSIGDNMLGHPSTIPVTVDEMIPAVRAVSRGTTRAMVVADLPFGSYEASPAQAHATAVRMMKEGGAHAVKFEGGAHLAEHVRLLARSGIPVVGHLGFTPQAENMLGGKRVQGRGNEAAETLMSDAMALQDAGAVAVVLEMVPRPVAARATEILAIPTIGIGAGAECDGQVLVWTDMAGMTSWSPRFAPHFGEVGAALYAATREYAAAVRERTFPRPEHSYEE</sequence>
<evidence type="ECO:0000256" key="3">
    <source>
        <dbReference type="ARBA" id="ARBA00022655"/>
    </source>
</evidence>
<dbReference type="NCBIfam" id="TIGR00222">
    <property type="entry name" value="panB"/>
    <property type="match status" value="1"/>
</dbReference>
<keyword evidence="5" id="KW-0963">Cytoplasm</keyword>
<dbReference type="Gene3D" id="3.20.20.60">
    <property type="entry name" value="Phosphoenolpyruvate-binding domains"/>
    <property type="match status" value="1"/>
</dbReference>
<dbReference type="InterPro" id="IPR040442">
    <property type="entry name" value="Pyrv_kinase-like_dom_sf"/>
</dbReference>
<feature type="binding site" evidence="5">
    <location>
        <begin position="85"/>
        <end position="86"/>
    </location>
    <ligand>
        <name>3-methyl-2-oxobutanoate</name>
        <dbReference type="ChEBI" id="CHEBI:11851"/>
    </ligand>
</feature>
<feature type="binding site" evidence="5">
    <location>
        <position position="156"/>
    </location>
    <ligand>
        <name>Mg(2+)</name>
        <dbReference type="ChEBI" id="CHEBI:18420"/>
    </ligand>
</feature>
<reference evidence="8" key="1">
    <citation type="journal article" date="2019" name="Int. J. Syst. Evol. Microbiol.">
        <title>The Global Catalogue of Microorganisms (GCM) 10K type strain sequencing project: providing services to taxonomists for standard genome sequencing and annotation.</title>
        <authorList>
            <consortium name="The Broad Institute Genomics Platform"/>
            <consortium name="The Broad Institute Genome Sequencing Center for Infectious Disease"/>
            <person name="Wu L."/>
            <person name="Ma J."/>
        </authorList>
    </citation>
    <scope>NUCLEOTIDE SEQUENCE [LARGE SCALE GENOMIC DNA]</scope>
    <source>
        <strain evidence="8">JCM 3369</strain>
    </source>
</reference>
<dbReference type="Pfam" id="PF02548">
    <property type="entry name" value="Pantoate_transf"/>
    <property type="match status" value="1"/>
</dbReference>
<feature type="active site" description="Proton acceptor" evidence="5">
    <location>
        <position position="223"/>
    </location>
</feature>
<dbReference type="RefSeq" id="WP_122824351.1">
    <property type="nucleotide sequence ID" value="NZ_CP033325.1"/>
</dbReference>
<dbReference type="InterPro" id="IPR003700">
    <property type="entry name" value="Pantoate_hydroxy_MeTrfase"/>
</dbReference>
<dbReference type="InterPro" id="IPR015813">
    <property type="entry name" value="Pyrv/PenolPyrv_kinase-like_dom"/>
</dbReference>
<feature type="binding site" evidence="5">
    <location>
        <position position="85"/>
    </location>
    <ligand>
        <name>Mg(2+)</name>
        <dbReference type="ChEBI" id="CHEBI:18420"/>
    </ligand>
</feature>
<comment type="cofactor">
    <cofactor evidence="5">
        <name>Mg(2+)</name>
        <dbReference type="ChEBI" id="CHEBI:18420"/>
    </cofactor>
    <text evidence="5">Binds 1 Mg(2+) ion per subunit.</text>
</comment>
<evidence type="ECO:0000256" key="4">
    <source>
        <dbReference type="ARBA" id="ARBA00022679"/>
    </source>
</evidence>
<evidence type="ECO:0000313" key="7">
    <source>
        <dbReference type="EMBL" id="MFC4555737.1"/>
    </source>
</evidence>
<keyword evidence="3 5" id="KW-0566">Pantothenate biosynthesis</keyword>
<dbReference type="NCBIfam" id="NF001452">
    <property type="entry name" value="PRK00311.1"/>
    <property type="match status" value="1"/>
</dbReference>
<comment type="subcellular location">
    <subcellularLocation>
        <location evidence="5">Cytoplasm</location>
    </subcellularLocation>
</comment>
<comment type="function">
    <text evidence="5">Catalyzes the reversible reaction in which hydroxymethyl group from 5,10-methylenetetrahydrofolate is transferred onto alpha-ketoisovalerate to form ketopantoate.</text>
</comment>
<accession>A0ABV9DAF0</accession>
<keyword evidence="5" id="KW-0479">Metal-binding</keyword>
<evidence type="ECO:0000256" key="5">
    <source>
        <dbReference type="HAMAP-Rule" id="MF_00156"/>
    </source>
</evidence>
<comment type="pathway">
    <text evidence="5">Cofactor biosynthesis; (R)-pantothenate biosynthesis; (R)-pantoate from 3-methyl-2-oxobutanoate: step 1/2.</text>
</comment>
<evidence type="ECO:0000256" key="2">
    <source>
        <dbReference type="ARBA" id="ARBA00011424"/>
    </source>
</evidence>
<comment type="subunit">
    <text evidence="2 5">Homodecamer; pentamer of dimers.</text>
</comment>
<keyword evidence="8" id="KW-1185">Reference proteome</keyword>
<proteinExistence type="inferred from homology"/>
<dbReference type="GO" id="GO:0003864">
    <property type="term" value="F:3-methyl-2-oxobutanoate hydroxymethyltransferase activity"/>
    <property type="evidence" value="ECO:0007669"/>
    <property type="project" value="UniProtKB-EC"/>
</dbReference>
<keyword evidence="5" id="KW-0460">Magnesium</keyword>
<dbReference type="PIRSF" id="PIRSF000388">
    <property type="entry name" value="Pantoate_hydroxy_MeTrfase"/>
    <property type="match status" value="1"/>
</dbReference>
<dbReference type="SUPFAM" id="SSF51621">
    <property type="entry name" value="Phosphoenolpyruvate/pyruvate domain"/>
    <property type="match status" value="1"/>
</dbReference>
<comment type="catalytic activity">
    <reaction evidence="5">
        <text>(6R)-5,10-methylene-5,6,7,8-tetrahydrofolate + 3-methyl-2-oxobutanoate + H2O = 2-dehydropantoate + (6S)-5,6,7,8-tetrahydrofolate</text>
        <dbReference type="Rhea" id="RHEA:11824"/>
        <dbReference type="ChEBI" id="CHEBI:11561"/>
        <dbReference type="ChEBI" id="CHEBI:11851"/>
        <dbReference type="ChEBI" id="CHEBI:15377"/>
        <dbReference type="ChEBI" id="CHEBI:15636"/>
        <dbReference type="ChEBI" id="CHEBI:57453"/>
        <dbReference type="EC" id="2.1.2.11"/>
    </reaction>
</comment>
<dbReference type="EMBL" id="JBHSGF010000007">
    <property type="protein sequence ID" value="MFC4555737.1"/>
    <property type="molecule type" value="Genomic_DNA"/>
</dbReference>
<dbReference type="CDD" id="cd06557">
    <property type="entry name" value="KPHMT-like"/>
    <property type="match status" value="1"/>
</dbReference>
<feature type="binding site" evidence="5">
    <location>
        <position position="124"/>
    </location>
    <ligand>
        <name>3-methyl-2-oxobutanoate</name>
        <dbReference type="ChEBI" id="CHEBI:11851"/>
    </ligand>
</feature>
<dbReference type="PANTHER" id="PTHR20881">
    <property type="entry name" value="3-METHYL-2-OXOBUTANOATE HYDROXYMETHYLTRANSFERASE"/>
    <property type="match status" value="1"/>
</dbReference>
<dbReference type="EC" id="2.1.2.11" evidence="5"/>
<gene>
    <name evidence="5 7" type="primary">panB</name>
    <name evidence="7" type="ORF">ACFO3F_10815</name>
</gene>
<evidence type="ECO:0000313" key="8">
    <source>
        <dbReference type="Proteomes" id="UP001595955"/>
    </source>
</evidence>
<evidence type="ECO:0000256" key="1">
    <source>
        <dbReference type="ARBA" id="ARBA00008676"/>
    </source>
</evidence>
<protein>
    <recommendedName>
        <fullName evidence="5">3-methyl-2-oxobutanoate hydroxymethyltransferase</fullName>
        <ecNumber evidence="5">2.1.2.11</ecNumber>
    </recommendedName>
    <alternativeName>
        <fullName evidence="5">Ketopantoate hydroxymethyltransferase</fullName>
        <shortName evidence="5">KPHMT</shortName>
    </alternativeName>
</protein>
<comment type="caution">
    <text evidence="7">The sequence shown here is derived from an EMBL/GenBank/DDBJ whole genome shotgun (WGS) entry which is preliminary data.</text>
</comment>
<feature type="region of interest" description="Disordered" evidence="6">
    <location>
        <begin position="1"/>
        <end position="39"/>
    </location>
</feature>
<dbReference type="Proteomes" id="UP001595955">
    <property type="component" value="Unassembled WGS sequence"/>
</dbReference>
<evidence type="ECO:0000256" key="6">
    <source>
        <dbReference type="SAM" id="MobiDB-lite"/>
    </source>
</evidence>
<name>A0ABV9DAF0_9MICO</name>
<organism evidence="7 8">
    <name type="scientific">Georgenia faecalis</name>
    <dbReference type="NCBI Taxonomy" id="2483799"/>
    <lineage>
        <taxon>Bacteria</taxon>
        <taxon>Bacillati</taxon>
        <taxon>Actinomycetota</taxon>
        <taxon>Actinomycetes</taxon>
        <taxon>Micrococcales</taxon>
        <taxon>Bogoriellaceae</taxon>
        <taxon>Georgenia</taxon>
    </lineage>
</organism>
<feature type="binding site" evidence="5">
    <location>
        <position position="124"/>
    </location>
    <ligand>
        <name>Mg(2+)</name>
        <dbReference type="ChEBI" id="CHEBI:18420"/>
    </ligand>
</feature>
<dbReference type="HAMAP" id="MF_00156">
    <property type="entry name" value="PanB"/>
    <property type="match status" value="1"/>
</dbReference>
<dbReference type="PANTHER" id="PTHR20881:SF0">
    <property type="entry name" value="3-METHYL-2-OXOBUTANOATE HYDROXYMETHYLTRANSFERASE"/>
    <property type="match status" value="1"/>
</dbReference>
<feature type="binding site" evidence="5">
    <location>
        <position position="154"/>
    </location>
    <ligand>
        <name>3-methyl-2-oxobutanoate</name>
        <dbReference type="ChEBI" id="CHEBI:11851"/>
    </ligand>
</feature>
<keyword evidence="4 5" id="KW-0808">Transferase</keyword>
<comment type="similarity">
    <text evidence="1 5">Belongs to the PanB family.</text>
</comment>